<evidence type="ECO:0000313" key="3">
    <source>
        <dbReference type="Proteomes" id="UP000245820"/>
    </source>
</evidence>
<proteinExistence type="predicted"/>
<dbReference type="KEGG" id="mtim:DIR46_21905"/>
<protein>
    <submittedName>
        <fullName evidence="2">Uncharacterized protein</fullName>
    </submittedName>
</protein>
<feature type="region of interest" description="Disordered" evidence="1">
    <location>
        <begin position="39"/>
        <end position="107"/>
    </location>
</feature>
<evidence type="ECO:0000313" key="2">
    <source>
        <dbReference type="EMBL" id="AWL06830.1"/>
    </source>
</evidence>
<name>A0A2S2DN65_9BURK</name>
<gene>
    <name evidence="2" type="ORF">DIR46_21905</name>
</gene>
<sequence>MRGAAWTGCANDLQRLRSCACGRVVNDLTGTPLASLAMQLSDAGQRQRSRGEQESGRSRPHMPAFRLRKNTPGRSMHCAACRHGDSQAIDEPDAQADLGRNVNGKPL</sequence>
<dbReference type="AlphaFoldDB" id="A0A2S2DN65"/>
<evidence type="ECO:0000256" key="1">
    <source>
        <dbReference type="SAM" id="MobiDB-lite"/>
    </source>
</evidence>
<organism evidence="2 3">
    <name type="scientific">Massilia oculi</name>
    <dbReference type="NCBI Taxonomy" id="945844"/>
    <lineage>
        <taxon>Bacteria</taxon>
        <taxon>Pseudomonadati</taxon>
        <taxon>Pseudomonadota</taxon>
        <taxon>Betaproteobacteria</taxon>
        <taxon>Burkholderiales</taxon>
        <taxon>Oxalobacteraceae</taxon>
        <taxon>Telluria group</taxon>
        <taxon>Massilia</taxon>
    </lineage>
</organism>
<dbReference type="Proteomes" id="UP000245820">
    <property type="component" value="Chromosome"/>
</dbReference>
<keyword evidence="3" id="KW-1185">Reference proteome</keyword>
<dbReference type="EMBL" id="CP029343">
    <property type="protein sequence ID" value="AWL06830.1"/>
    <property type="molecule type" value="Genomic_DNA"/>
</dbReference>
<accession>A0A2S2DN65</accession>
<reference evidence="2 3" key="1">
    <citation type="submission" date="2018-05" db="EMBL/GenBank/DDBJ databases">
        <title>Complete genome sequence of Massilia oculi sp. nov. CCUG 43427T (=DSM 26321T), the type strain of M. oculi, and comparison with genome sequences of other Massilia strains.</title>
        <authorList>
            <person name="Zhu B."/>
        </authorList>
    </citation>
    <scope>NUCLEOTIDE SEQUENCE [LARGE SCALE GENOMIC DNA]</scope>
    <source>
        <strain evidence="2 3">CCUG 43427</strain>
    </source>
</reference>